<dbReference type="SUPFAM" id="SSF117856">
    <property type="entry name" value="AF0104/ALDC/Ptd012-like"/>
    <property type="match status" value="1"/>
</dbReference>
<comment type="caution">
    <text evidence="2">The sequence shown here is derived from an EMBL/GenBank/DDBJ whole genome shotgun (WGS) entry which is preliminary data.</text>
</comment>
<dbReference type="Proteomes" id="UP000604117">
    <property type="component" value="Unassembled WGS sequence"/>
</dbReference>
<organism evidence="2 3">
    <name type="scientific">Asanoa siamensis</name>
    <dbReference type="NCBI Taxonomy" id="926357"/>
    <lineage>
        <taxon>Bacteria</taxon>
        <taxon>Bacillati</taxon>
        <taxon>Actinomycetota</taxon>
        <taxon>Actinomycetes</taxon>
        <taxon>Micromonosporales</taxon>
        <taxon>Micromonosporaceae</taxon>
        <taxon>Asanoa</taxon>
    </lineage>
</organism>
<reference evidence="2 3" key="1">
    <citation type="submission" date="2021-01" db="EMBL/GenBank/DDBJ databases">
        <title>Whole genome shotgun sequence of Asanoa siamensis NBRC 107932.</title>
        <authorList>
            <person name="Komaki H."/>
            <person name="Tamura T."/>
        </authorList>
    </citation>
    <scope>NUCLEOTIDE SEQUENCE [LARGE SCALE GENOMIC DNA]</scope>
    <source>
        <strain evidence="2 3">NBRC 107932</strain>
    </source>
</reference>
<gene>
    <name evidence="2" type="ORF">Asi02nite_54910</name>
</gene>
<proteinExistence type="predicted"/>
<dbReference type="PANTHER" id="PTHR34988:SF1">
    <property type="entry name" value="DNA-BINDING PROTEIN"/>
    <property type="match status" value="1"/>
</dbReference>
<dbReference type="PANTHER" id="PTHR34988">
    <property type="entry name" value="PROTEIN, PUTATIVE-RELATED"/>
    <property type="match status" value="1"/>
</dbReference>
<feature type="domain" description="PPC" evidence="1">
    <location>
        <begin position="1"/>
        <end position="110"/>
    </location>
</feature>
<dbReference type="Gene3D" id="3.30.1330.80">
    <property type="entry name" value="Hypothetical protein, similar to alpha- acetolactate decarboxylase, domain 2"/>
    <property type="match status" value="1"/>
</dbReference>
<dbReference type="Pfam" id="PF03479">
    <property type="entry name" value="PCC"/>
    <property type="match status" value="1"/>
</dbReference>
<accession>A0ABQ4CXE4</accession>
<sequence length="110" mass="11714">MILIEVGAGQEVIRTLTDEVAAQGIRNGAIVSLIGALEGCAISTMAADDYAKDIVTEYTEPMELTGTGEIRDGAVHVHVVLGRQGDEAKAGHLHWGNVDHFFVNAYVLPL</sequence>
<dbReference type="RefSeq" id="WP_203716812.1">
    <property type="nucleotide sequence ID" value="NZ_BONE01000051.1"/>
</dbReference>
<evidence type="ECO:0000313" key="3">
    <source>
        <dbReference type="Proteomes" id="UP000604117"/>
    </source>
</evidence>
<evidence type="ECO:0000313" key="2">
    <source>
        <dbReference type="EMBL" id="GIF75973.1"/>
    </source>
</evidence>
<name>A0ABQ4CXE4_9ACTN</name>
<keyword evidence="3" id="KW-1185">Reference proteome</keyword>
<protein>
    <recommendedName>
        <fullName evidence="1">PPC domain-containing protein</fullName>
    </recommendedName>
</protein>
<dbReference type="EMBL" id="BONE01000051">
    <property type="protein sequence ID" value="GIF75973.1"/>
    <property type="molecule type" value="Genomic_DNA"/>
</dbReference>
<dbReference type="InterPro" id="IPR005175">
    <property type="entry name" value="PPC_dom"/>
</dbReference>
<dbReference type="PROSITE" id="PS51742">
    <property type="entry name" value="PPC"/>
    <property type="match status" value="1"/>
</dbReference>
<evidence type="ECO:0000259" key="1">
    <source>
        <dbReference type="PROSITE" id="PS51742"/>
    </source>
</evidence>